<dbReference type="Proteomes" id="UP000499080">
    <property type="component" value="Unassembled WGS sequence"/>
</dbReference>
<dbReference type="EMBL" id="BGPR01030839">
    <property type="protein sequence ID" value="GBO03597.1"/>
    <property type="molecule type" value="Genomic_DNA"/>
</dbReference>
<evidence type="ECO:0000313" key="2">
    <source>
        <dbReference type="Proteomes" id="UP000499080"/>
    </source>
</evidence>
<protein>
    <submittedName>
        <fullName evidence="1">Uncharacterized protein</fullName>
    </submittedName>
</protein>
<evidence type="ECO:0000313" key="1">
    <source>
        <dbReference type="EMBL" id="GBO03597.1"/>
    </source>
</evidence>
<gene>
    <name evidence="1" type="ORF">AVEN_226242_1</name>
</gene>
<accession>A0A4Y2TW62</accession>
<reference evidence="1 2" key="1">
    <citation type="journal article" date="2019" name="Sci. Rep.">
        <title>Orb-weaving spider Araneus ventricosus genome elucidates the spidroin gene catalogue.</title>
        <authorList>
            <person name="Kono N."/>
            <person name="Nakamura H."/>
            <person name="Ohtoshi R."/>
            <person name="Moran D.A.P."/>
            <person name="Shinohara A."/>
            <person name="Yoshida Y."/>
            <person name="Fujiwara M."/>
            <person name="Mori M."/>
            <person name="Tomita M."/>
            <person name="Arakawa K."/>
        </authorList>
    </citation>
    <scope>NUCLEOTIDE SEQUENCE [LARGE SCALE GENOMIC DNA]</scope>
</reference>
<proteinExistence type="predicted"/>
<comment type="caution">
    <text evidence="1">The sequence shown here is derived from an EMBL/GenBank/DDBJ whole genome shotgun (WGS) entry which is preliminary data.</text>
</comment>
<dbReference type="AlphaFoldDB" id="A0A4Y2TW62"/>
<sequence length="121" mass="13417">MEGPRFSYVSTVEAQIADRRESNGRGKSSQPAGLPVWEGFYKVKTWVTLATHYACFALTLATNLPPFVINIDDSKLLTPFLDISIKAGSVGFSLKFSVTRHGYRRRLLRPTLGSVAIILID</sequence>
<keyword evidence="2" id="KW-1185">Reference proteome</keyword>
<organism evidence="1 2">
    <name type="scientific">Araneus ventricosus</name>
    <name type="common">Orbweaver spider</name>
    <name type="synonym">Epeira ventricosa</name>
    <dbReference type="NCBI Taxonomy" id="182803"/>
    <lineage>
        <taxon>Eukaryota</taxon>
        <taxon>Metazoa</taxon>
        <taxon>Ecdysozoa</taxon>
        <taxon>Arthropoda</taxon>
        <taxon>Chelicerata</taxon>
        <taxon>Arachnida</taxon>
        <taxon>Araneae</taxon>
        <taxon>Araneomorphae</taxon>
        <taxon>Entelegynae</taxon>
        <taxon>Araneoidea</taxon>
        <taxon>Araneidae</taxon>
        <taxon>Araneus</taxon>
    </lineage>
</organism>
<name>A0A4Y2TW62_ARAVE</name>